<dbReference type="GeneID" id="97308538"/>
<organism evidence="1 2">
    <name type="scientific">Paraburkholderia dipogonis</name>
    <dbReference type="NCBI Taxonomy" id="1211383"/>
    <lineage>
        <taxon>Bacteria</taxon>
        <taxon>Pseudomonadati</taxon>
        <taxon>Pseudomonadota</taxon>
        <taxon>Betaproteobacteria</taxon>
        <taxon>Burkholderiales</taxon>
        <taxon>Burkholderiaceae</taxon>
        <taxon>Paraburkholderia</taxon>
    </lineage>
</organism>
<dbReference type="EMBL" id="SNVI01000002">
    <property type="protein sequence ID" value="TFE41874.1"/>
    <property type="molecule type" value="Genomic_DNA"/>
</dbReference>
<dbReference type="Proteomes" id="UP000297385">
    <property type="component" value="Unassembled WGS sequence"/>
</dbReference>
<dbReference type="AlphaFoldDB" id="A0A4Y8MWR3"/>
<protein>
    <submittedName>
        <fullName evidence="1">Uncharacterized protein</fullName>
    </submittedName>
</protein>
<comment type="caution">
    <text evidence="1">The sequence shown here is derived from an EMBL/GenBank/DDBJ whole genome shotgun (WGS) entry which is preliminary data.</text>
</comment>
<dbReference type="RefSeq" id="WP_134465155.1">
    <property type="nucleotide sequence ID" value="NZ_JBHMFL010000064.1"/>
</dbReference>
<name>A0A4Y8MWR3_9BURK</name>
<evidence type="ECO:0000313" key="2">
    <source>
        <dbReference type="Proteomes" id="UP000297385"/>
    </source>
</evidence>
<sequence length="376" mass="42526">MLRPLHCPNDTVETLIQSGLRHAVVLLDKLLNQNGDYQNPRVDVDTFLSWLMEDHPDWSAELSGSGSADLFGHRLGRFLLLAQRHDELSGYLTQAECKLKERDIDELGKRRNVREAVQRALPRWSGEAVEDAINDATILLTSSRSLNEVDGCAVKHAPQVQRYMVPELSPMLQAARLLAKTARPDTCFLVARDDAPQSLQEYIHEQVAVVVPLEAKSDASWIFHCQDGRTTHRELVVADGDGPISIPLMVGLERGRVLFDYEALRERLFGRLRAQLPIMYVSSVETVLATHPFQPFAFSESFYAEVTNFQMGWETDVGHGMPFEQRVDSLRRDRLPRHVYVNRFLEDLTRFPVSSSAALAHRLSALSDLRFDIGPT</sequence>
<gene>
    <name evidence="1" type="ORF">E2553_35120</name>
</gene>
<evidence type="ECO:0000313" key="1">
    <source>
        <dbReference type="EMBL" id="TFE41874.1"/>
    </source>
</evidence>
<accession>A0A4Y8MWR3</accession>
<proteinExistence type="predicted"/>
<reference evidence="1 2" key="1">
    <citation type="submission" date="2019-03" db="EMBL/GenBank/DDBJ databases">
        <title>Complete Genome Sequence of Paraburkholderia dipogonis ICMP 19430T, a Nitrogen-fixing Symbiont of the South African Invasive Legume Dipogon lignosus in New Zealand.</title>
        <authorList>
            <person name="De Meyer S.E."/>
        </authorList>
    </citation>
    <scope>NUCLEOTIDE SEQUENCE [LARGE SCALE GENOMIC DNA]</scope>
    <source>
        <strain evidence="1 2">ICMP 19430</strain>
    </source>
</reference>